<dbReference type="GO" id="GO:0009055">
    <property type="term" value="F:electron transfer activity"/>
    <property type="evidence" value="ECO:0007669"/>
    <property type="project" value="InterPro"/>
</dbReference>
<sequence length="259" mass="28352">MKICVLIKQVPDKDSSLTIADDHLTLVENNITWVSNESDNYALEEALQLKEKHGGEVIACTLGKDSARQVLKDALAKGADRGIFISDSSFESLDVLSLGKVFASTLEKENFDLIMSGLQSDDQGNSQLGLIIAELLNMSHGTLGMGTEIIDDSTIRLKKELEGGWFQWTKLSLPASISIQSGINSPRYATLKGIMMVKKKTVDEISASDVASEALASNITIKKLYVPDKTKETQFIEGSPDEISEQLVELFKNDIKVLN</sequence>
<dbReference type="PANTHER" id="PTHR21294">
    <property type="entry name" value="ELECTRON TRANSFER FLAVOPROTEIN BETA-SUBUNIT"/>
    <property type="match status" value="1"/>
</dbReference>
<dbReference type="CDD" id="cd01714">
    <property type="entry name" value="ETF_beta"/>
    <property type="match status" value="1"/>
</dbReference>
<organism evidence="2">
    <name type="scientific">marine metagenome</name>
    <dbReference type="NCBI Taxonomy" id="408172"/>
    <lineage>
        <taxon>unclassified sequences</taxon>
        <taxon>metagenomes</taxon>
        <taxon>ecological metagenomes</taxon>
    </lineage>
</organism>
<dbReference type="SUPFAM" id="SSF52402">
    <property type="entry name" value="Adenine nucleotide alpha hydrolases-like"/>
    <property type="match status" value="1"/>
</dbReference>
<evidence type="ECO:0000313" key="2">
    <source>
        <dbReference type="EMBL" id="SVA48104.1"/>
    </source>
</evidence>
<feature type="domain" description="Electron transfer flavoprotein alpha/beta-subunit N-terminal" evidence="1">
    <location>
        <begin position="23"/>
        <end position="214"/>
    </location>
</feature>
<proteinExistence type="predicted"/>
<dbReference type="SMART" id="SM00893">
    <property type="entry name" value="ETF"/>
    <property type="match status" value="1"/>
</dbReference>
<dbReference type="InterPro" id="IPR033948">
    <property type="entry name" value="ETF_beta_N"/>
</dbReference>
<dbReference type="Pfam" id="PF01012">
    <property type="entry name" value="ETF"/>
    <property type="match status" value="1"/>
</dbReference>
<protein>
    <recommendedName>
        <fullName evidence="1">Electron transfer flavoprotein alpha/beta-subunit N-terminal domain-containing protein</fullName>
    </recommendedName>
</protein>
<dbReference type="AlphaFoldDB" id="A0A381W6G1"/>
<evidence type="ECO:0000259" key="1">
    <source>
        <dbReference type="SMART" id="SM00893"/>
    </source>
</evidence>
<gene>
    <name evidence="2" type="ORF">METZ01_LOCUS100958</name>
</gene>
<accession>A0A381W6G1</accession>
<dbReference type="InterPro" id="IPR014730">
    <property type="entry name" value="ETF_a/b_N"/>
</dbReference>
<dbReference type="InterPro" id="IPR014729">
    <property type="entry name" value="Rossmann-like_a/b/a_fold"/>
</dbReference>
<reference evidence="2" key="1">
    <citation type="submission" date="2018-05" db="EMBL/GenBank/DDBJ databases">
        <authorList>
            <person name="Lanie J.A."/>
            <person name="Ng W.-L."/>
            <person name="Kazmierczak K.M."/>
            <person name="Andrzejewski T.M."/>
            <person name="Davidsen T.M."/>
            <person name="Wayne K.J."/>
            <person name="Tettelin H."/>
            <person name="Glass J.I."/>
            <person name="Rusch D."/>
            <person name="Podicherti R."/>
            <person name="Tsui H.-C.T."/>
            <person name="Winkler M.E."/>
        </authorList>
    </citation>
    <scope>NUCLEOTIDE SEQUENCE</scope>
</reference>
<dbReference type="InterPro" id="IPR012255">
    <property type="entry name" value="ETF_b"/>
</dbReference>
<dbReference type="Gene3D" id="3.40.50.620">
    <property type="entry name" value="HUPs"/>
    <property type="match status" value="1"/>
</dbReference>
<dbReference type="PIRSF" id="PIRSF000090">
    <property type="entry name" value="Beta-ETF"/>
    <property type="match status" value="1"/>
</dbReference>
<name>A0A381W6G1_9ZZZZ</name>
<dbReference type="EMBL" id="UINC01010847">
    <property type="protein sequence ID" value="SVA48104.1"/>
    <property type="molecule type" value="Genomic_DNA"/>
</dbReference>